<protein>
    <submittedName>
        <fullName evidence="3">Putative dehydrogenase</fullName>
    </submittedName>
</protein>
<dbReference type="AlphaFoldDB" id="A0A0R1VKE8"/>
<sequence>MEDLIMQMRKLGQLEVSPIGMGCMGFSHGYGKVPEAAVAIKAIQGAHDYGCTFFDTAETYGREQFYPGHNEQLVGQAIKSFRKEVVLASKIHISTEEYQADHDLYRTIKRHLLHSLENLQTDYLDLYYLHRYNEEIGMAPVAEVMGKLIDEGLIRAWGVSQVGLDLLKTAHEITPVSAVQNLYNMVERSCESEIIPYCLQEGIGLVPFSPIASGLLSGKITQSTKFEGDDVRKFVPQLQAENLAANQPIVDLLDRFSTSKHATKAQIALAWMLKKYPNVVPIPGSKNPQRIIENLGAWKVELTDAEFKDLDDSLNQLKIYGHRGFEESQQHSFSNNWRS</sequence>
<proteinExistence type="predicted"/>
<keyword evidence="1" id="KW-0560">Oxidoreductase</keyword>
<feature type="domain" description="NADP-dependent oxidoreductase" evidence="2">
    <location>
        <begin position="18"/>
        <end position="313"/>
    </location>
</feature>
<dbReference type="PANTHER" id="PTHR43625:SF77">
    <property type="entry name" value="ALDO-KETO REDUCTASE"/>
    <property type="match status" value="1"/>
</dbReference>
<evidence type="ECO:0000313" key="4">
    <source>
        <dbReference type="Proteomes" id="UP000051739"/>
    </source>
</evidence>
<dbReference type="EMBL" id="AZFN01000003">
    <property type="protein sequence ID" value="KRM03350.1"/>
    <property type="molecule type" value="Genomic_DNA"/>
</dbReference>
<dbReference type="SUPFAM" id="SSF51430">
    <property type="entry name" value="NAD(P)-linked oxidoreductase"/>
    <property type="match status" value="1"/>
</dbReference>
<dbReference type="Proteomes" id="UP000051739">
    <property type="component" value="Unassembled WGS sequence"/>
</dbReference>
<evidence type="ECO:0000313" key="3">
    <source>
        <dbReference type="EMBL" id="KRM03350.1"/>
    </source>
</evidence>
<dbReference type="GO" id="GO:0016491">
    <property type="term" value="F:oxidoreductase activity"/>
    <property type="evidence" value="ECO:0007669"/>
    <property type="project" value="UniProtKB-KW"/>
</dbReference>
<comment type="caution">
    <text evidence="3">The sequence shown here is derived from an EMBL/GenBank/DDBJ whole genome shotgun (WGS) entry which is preliminary data.</text>
</comment>
<organism evidence="3 4">
    <name type="scientific">Limosilactobacillus gastricus DSM 16045</name>
    <dbReference type="NCBI Taxonomy" id="1423749"/>
    <lineage>
        <taxon>Bacteria</taxon>
        <taxon>Bacillati</taxon>
        <taxon>Bacillota</taxon>
        <taxon>Bacilli</taxon>
        <taxon>Lactobacillales</taxon>
        <taxon>Lactobacillaceae</taxon>
        <taxon>Limosilactobacillus</taxon>
    </lineage>
</organism>
<accession>A0A0R1VKE8</accession>
<dbReference type="InterPro" id="IPR036812">
    <property type="entry name" value="NAD(P)_OxRdtase_dom_sf"/>
</dbReference>
<evidence type="ECO:0000256" key="1">
    <source>
        <dbReference type="ARBA" id="ARBA00023002"/>
    </source>
</evidence>
<name>A0A0R1VKE8_9LACO</name>
<dbReference type="InterPro" id="IPR023210">
    <property type="entry name" value="NADP_OxRdtase_dom"/>
</dbReference>
<reference evidence="3 4" key="1">
    <citation type="journal article" date="2015" name="Genome Announc.">
        <title>Expanding the biotechnology potential of lactobacilli through comparative genomics of 213 strains and associated genera.</title>
        <authorList>
            <person name="Sun Z."/>
            <person name="Harris H.M."/>
            <person name="McCann A."/>
            <person name="Guo C."/>
            <person name="Argimon S."/>
            <person name="Zhang W."/>
            <person name="Yang X."/>
            <person name="Jeffery I.B."/>
            <person name="Cooney J.C."/>
            <person name="Kagawa T.F."/>
            <person name="Liu W."/>
            <person name="Song Y."/>
            <person name="Salvetti E."/>
            <person name="Wrobel A."/>
            <person name="Rasinkangas P."/>
            <person name="Parkhill J."/>
            <person name="Rea M.C."/>
            <person name="O'Sullivan O."/>
            <person name="Ritari J."/>
            <person name="Douillard F.P."/>
            <person name="Paul Ross R."/>
            <person name="Yang R."/>
            <person name="Briner A.E."/>
            <person name="Felis G.E."/>
            <person name="de Vos W.M."/>
            <person name="Barrangou R."/>
            <person name="Klaenhammer T.R."/>
            <person name="Caufield P.W."/>
            <person name="Cui Y."/>
            <person name="Zhang H."/>
            <person name="O'Toole P.W."/>
        </authorList>
    </citation>
    <scope>NUCLEOTIDE SEQUENCE [LARGE SCALE GENOMIC DNA]</scope>
    <source>
        <strain evidence="3 4">DSM 16045</strain>
    </source>
</reference>
<dbReference type="PATRIC" id="fig|1423749.3.peg.1154"/>
<gene>
    <name evidence="3" type="ORF">FC60_GL001131</name>
</gene>
<evidence type="ECO:0000259" key="2">
    <source>
        <dbReference type="Pfam" id="PF00248"/>
    </source>
</evidence>
<dbReference type="GO" id="GO:0005737">
    <property type="term" value="C:cytoplasm"/>
    <property type="evidence" value="ECO:0007669"/>
    <property type="project" value="TreeGrafter"/>
</dbReference>
<dbReference type="Pfam" id="PF00248">
    <property type="entry name" value="Aldo_ket_red"/>
    <property type="match status" value="1"/>
</dbReference>
<dbReference type="Gene3D" id="3.20.20.100">
    <property type="entry name" value="NADP-dependent oxidoreductase domain"/>
    <property type="match status" value="1"/>
</dbReference>
<dbReference type="InterPro" id="IPR050791">
    <property type="entry name" value="Aldo-Keto_reductase"/>
</dbReference>
<dbReference type="PANTHER" id="PTHR43625">
    <property type="entry name" value="AFLATOXIN B1 ALDEHYDE REDUCTASE"/>
    <property type="match status" value="1"/>
</dbReference>
<keyword evidence="4" id="KW-1185">Reference proteome</keyword>